<sequence>MNSSNPRYGLVDREYGIQLATTSPADDGPVWMVNLMKYREVADYVDGRKTTISGQAADDLYSPIDSLTAVGAEIVFLGDVDQQLLGDNTVWDRIAVVKYPTRKSFIDMQSRPEFQESHKHKDAGMDKTFVIGCQPLQVPEPPPDLEPLDWADVPHPPTKDDGPVVVMHVLRFEGVDAGVQTPAYMEAYQSAAAAVASKHGIRNPAWFTVEGTIIGDGREWHQVRFNQFPSKAAFMAVVADPTRLKAQHDHREAAIADTYTMILRPRINQLGESS</sequence>
<accession>A0A381S7I5</accession>
<proteinExistence type="predicted"/>
<dbReference type="PANTHER" id="PTHR40257:SF1">
    <property type="entry name" value="DUF1330 DOMAIN-CONTAINING PROTEIN"/>
    <property type="match status" value="1"/>
</dbReference>
<evidence type="ECO:0000313" key="1">
    <source>
        <dbReference type="EMBL" id="SUZ99414.1"/>
    </source>
</evidence>
<dbReference type="PANTHER" id="PTHR40257">
    <property type="match status" value="1"/>
</dbReference>
<dbReference type="AlphaFoldDB" id="A0A381S7I5"/>
<dbReference type="SUPFAM" id="SSF54909">
    <property type="entry name" value="Dimeric alpha+beta barrel"/>
    <property type="match status" value="2"/>
</dbReference>
<gene>
    <name evidence="1" type="ORF">METZ01_LOCUS52268</name>
</gene>
<evidence type="ECO:0008006" key="2">
    <source>
        <dbReference type="Google" id="ProtNLM"/>
    </source>
</evidence>
<reference evidence="1" key="1">
    <citation type="submission" date="2018-05" db="EMBL/GenBank/DDBJ databases">
        <authorList>
            <person name="Lanie J.A."/>
            <person name="Ng W.-L."/>
            <person name="Kazmierczak K.M."/>
            <person name="Andrzejewski T.M."/>
            <person name="Davidsen T.M."/>
            <person name="Wayne K.J."/>
            <person name="Tettelin H."/>
            <person name="Glass J.I."/>
            <person name="Rusch D."/>
            <person name="Podicherti R."/>
            <person name="Tsui H.-C.T."/>
            <person name="Winkler M.E."/>
        </authorList>
    </citation>
    <scope>NUCLEOTIDE SEQUENCE</scope>
</reference>
<dbReference type="InterPro" id="IPR011008">
    <property type="entry name" value="Dimeric_a/b-barrel"/>
</dbReference>
<organism evidence="1">
    <name type="scientific">marine metagenome</name>
    <dbReference type="NCBI Taxonomy" id="408172"/>
    <lineage>
        <taxon>unclassified sequences</taxon>
        <taxon>metagenomes</taxon>
        <taxon>ecological metagenomes</taxon>
    </lineage>
</organism>
<dbReference type="Gene3D" id="3.30.70.100">
    <property type="match status" value="2"/>
</dbReference>
<dbReference type="EMBL" id="UINC01002700">
    <property type="protein sequence ID" value="SUZ99414.1"/>
    <property type="molecule type" value="Genomic_DNA"/>
</dbReference>
<protein>
    <recommendedName>
        <fullName evidence="2">DUF1330 domain-containing protein</fullName>
    </recommendedName>
</protein>
<name>A0A381S7I5_9ZZZZ</name>